<name>A0A8E1WHE9_9HYPH</name>
<dbReference type="Proteomes" id="UP000532373">
    <property type="component" value="Unassembled WGS sequence"/>
</dbReference>
<dbReference type="EMBL" id="JACHGI010000007">
    <property type="protein sequence ID" value="MBB6467954.1"/>
    <property type="molecule type" value="Genomic_DNA"/>
</dbReference>
<dbReference type="AlphaFoldDB" id="A0A8E1WHE9"/>
<gene>
    <name evidence="2" type="ORF">HNQ96_003837</name>
</gene>
<feature type="transmembrane region" description="Helical" evidence="1">
    <location>
        <begin position="218"/>
        <end position="245"/>
    </location>
</feature>
<evidence type="ECO:0000313" key="3">
    <source>
        <dbReference type="Proteomes" id="UP000532373"/>
    </source>
</evidence>
<reference evidence="2 3" key="1">
    <citation type="submission" date="2020-08" db="EMBL/GenBank/DDBJ databases">
        <title>Genomic Encyclopedia of Type Strains, Phase IV (KMG-IV): sequencing the most valuable type-strain genomes for metagenomic binning, comparative biology and taxonomic classification.</title>
        <authorList>
            <person name="Goeker M."/>
        </authorList>
    </citation>
    <scope>NUCLEOTIDE SEQUENCE [LARGE SCALE GENOMIC DNA]</scope>
    <source>
        <strain evidence="2 3">DSM 17454</strain>
    </source>
</reference>
<evidence type="ECO:0000313" key="2">
    <source>
        <dbReference type="EMBL" id="MBB6467954.1"/>
    </source>
</evidence>
<dbReference type="RefSeq" id="WP_184770328.1">
    <property type="nucleotide sequence ID" value="NZ_JACHGI010000007.1"/>
</dbReference>
<accession>A0A8E1WHE9</accession>
<sequence>MQIPPWTILAGIGGLERRGLADLLANLEATTLWAMSKDRFWDLLNRIQNGTGDPEATSFARRLHDLSDEVFTSEASSKSLRLRLWVQIMQALDLDPRFPLSFRTANAICASLANAAASVIAQRLPEAVSEAEGTVGQSIIRRVQAVAKRSPTADFESLVAEKARTFADTLANAARTGELKADDAAEIERRVRAYIDTLPPEAQDAAVRDALKRGDNAALLLAVSGTSALAVGVGVNLAGFSAYILAAQASAIIPLVGGPAAVSTLFMLANPLFTIPAVTGLAYLANRHVTATSARHLAANVILHLSLRGLSSGPIGLGSALNQFRAASPAESGNLPATVRDKYLDTIASISKRVGGHLPLAPGEFPDAWDSRKLERYFQGAVSASHGDNVEVAAVGTLTAADIIYNAASIDPLVIAAADFSRVEEITDIFELGYLADRIGSMSGKAAAGAGNNLRGYVSEQIVAARLVENGYVVELPDTSNNPGFDLLVDGNPFQVKCLLGLDGLREHFSKYPDMPVYANKELAEAVLSSGEAWASKVYYVDGFEREIADLVMLTSLEAGEALGDLNVPYFAMAASTARNLHRWWRGSIPLSDLPLSILIDNTVKGGLATVGGLSGKTVGLLAFGPAGALVLGSVGGIGALFGAGWAREQTTRLLSSEWLQALDEATERFRSALSVAIQVKINLLRKKRAKLPINEHPLRTWIDARFSDDIVSVCEAAHKLDASMTELRQPSRAKACLEIMREAKVHPIAVENEMTSLLAVLASEPSKTQAAGRKAIQKWTALKSMLPGGPRGDI</sequence>
<proteinExistence type="predicted"/>
<evidence type="ECO:0000256" key="1">
    <source>
        <dbReference type="SAM" id="Phobius"/>
    </source>
</evidence>
<keyword evidence="1" id="KW-1133">Transmembrane helix</keyword>
<keyword evidence="1" id="KW-0472">Membrane</keyword>
<organism evidence="2 3">
    <name type="scientific">Aminobacter carboxidus</name>
    <dbReference type="NCBI Taxonomy" id="376165"/>
    <lineage>
        <taxon>Bacteria</taxon>
        <taxon>Pseudomonadati</taxon>
        <taxon>Pseudomonadota</taxon>
        <taxon>Alphaproteobacteria</taxon>
        <taxon>Hyphomicrobiales</taxon>
        <taxon>Phyllobacteriaceae</taxon>
        <taxon>Aminobacter</taxon>
    </lineage>
</organism>
<keyword evidence="1" id="KW-0812">Transmembrane</keyword>
<comment type="caution">
    <text evidence="2">The sequence shown here is derived from an EMBL/GenBank/DDBJ whole genome shotgun (WGS) entry which is preliminary data.</text>
</comment>
<protein>
    <submittedName>
        <fullName evidence="2">Uncharacterized protein</fullName>
    </submittedName>
</protein>